<dbReference type="PANTHER" id="PTHR34128:SF2">
    <property type="entry name" value="CYTOCHROME C-TYPE BIOGENESIS PROTEIN CCME HOMOLOG, MITOCHONDRIAL"/>
    <property type="match status" value="1"/>
</dbReference>
<evidence type="ECO:0000313" key="16">
    <source>
        <dbReference type="EMBL" id="MBD8525326.1"/>
    </source>
</evidence>
<dbReference type="GO" id="GO:0046872">
    <property type="term" value="F:metal ion binding"/>
    <property type="evidence" value="ECO:0007669"/>
    <property type="project" value="UniProtKB-KW"/>
</dbReference>
<comment type="caution">
    <text evidence="16">The sequence shown here is derived from an EMBL/GenBank/DDBJ whole genome shotgun (WGS) entry which is preliminary data.</text>
</comment>
<evidence type="ECO:0000256" key="2">
    <source>
        <dbReference type="ARBA" id="ARBA00022475"/>
    </source>
</evidence>
<evidence type="ECO:0000256" key="9">
    <source>
        <dbReference type="ARBA" id="ARBA00022989"/>
    </source>
</evidence>
<dbReference type="Pfam" id="PF03100">
    <property type="entry name" value="CcmE"/>
    <property type="match status" value="1"/>
</dbReference>
<evidence type="ECO:0000256" key="7">
    <source>
        <dbReference type="ARBA" id="ARBA00022748"/>
    </source>
</evidence>
<evidence type="ECO:0000256" key="14">
    <source>
        <dbReference type="PIRSR" id="PIRSR604329-50"/>
    </source>
</evidence>
<evidence type="ECO:0000256" key="8">
    <source>
        <dbReference type="ARBA" id="ARBA00022968"/>
    </source>
</evidence>
<keyword evidence="5 13" id="KW-0812">Transmembrane</keyword>
<dbReference type="InterPro" id="IPR036127">
    <property type="entry name" value="CcmE-like_sf"/>
</dbReference>
<evidence type="ECO:0000256" key="3">
    <source>
        <dbReference type="ARBA" id="ARBA00022519"/>
    </source>
</evidence>
<evidence type="ECO:0000256" key="5">
    <source>
        <dbReference type="ARBA" id="ARBA00022692"/>
    </source>
</evidence>
<keyword evidence="6 13" id="KW-0479">Metal-binding</keyword>
<organism evidence="16 17">
    <name type="scientific">Pseudomarimonas arenosa</name>
    <dbReference type="NCBI Taxonomy" id="2774145"/>
    <lineage>
        <taxon>Bacteria</taxon>
        <taxon>Pseudomonadati</taxon>
        <taxon>Pseudomonadota</taxon>
        <taxon>Gammaproteobacteria</taxon>
        <taxon>Lysobacterales</taxon>
        <taxon>Lysobacteraceae</taxon>
        <taxon>Pseudomarimonas</taxon>
    </lineage>
</organism>
<reference evidence="16 17" key="1">
    <citation type="submission" date="2020-09" db="EMBL/GenBank/DDBJ databases">
        <title>Pseudoxanthomonas sp. CAU 1598 isolated from sand of Yaerae Beach.</title>
        <authorList>
            <person name="Kim W."/>
        </authorList>
    </citation>
    <scope>NUCLEOTIDE SEQUENCE [LARGE SCALE GENOMIC DNA]</scope>
    <source>
        <strain evidence="16 17">CAU 1598</strain>
    </source>
</reference>
<dbReference type="Proteomes" id="UP000613768">
    <property type="component" value="Unassembled WGS sequence"/>
</dbReference>
<evidence type="ECO:0000256" key="6">
    <source>
        <dbReference type="ARBA" id="ARBA00022723"/>
    </source>
</evidence>
<keyword evidence="7 13" id="KW-0201">Cytochrome c-type biogenesis</keyword>
<feature type="topological domain" description="Cytoplasmic" evidence="13">
    <location>
        <begin position="1"/>
        <end position="8"/>
    </location>
</feature>
<dbReference type="AlphaFoldDB" id="A0AAW3ZLN5"/>
<keyword evidence="9 13" id="KW-1133">Transmembrane helix</keyword>
<name>A0AAW3ZLN5_9GAMM</name>
<keyword evidence="17" id="KW-1185">Reference proteome</keyword>
<accession>A0AAW3ZLN5</accession>
<evidence type="ECO:0000256" key="13">
    <source>
        <dbReference type="HAMAP-Rule" id="MF_01959"/>
    </source>
</evidence>
<sequence length="170" mass="18347">MNSVKKQRMLVAILVVIAASVAVTFVTFALQSNMTYLYSPSEVHEGQVPSGSAFRIGGVVKEASVKRQAGSLDVEFQVTDRIRDYPVRYSGILPDLFREGQTVIARGEIDNGVFVAKEVLAKHDETYMPPEVAEKIAEAHAKAAQVKQATPTTAEQTAVEPAAQTEGEGP</sequence>
<dbReference type="NCBIfam" id="NF009727">
    <property type="entry name" value="PRK13254.1-1"/>
    <property type="match status" value="1"/>
</dbReference>
<dbReference type="GO" id="GO:0017004">
    <property type="term" value="P:cytochrome complex assembly"/>
    <property type="evidence" value="ECO:0007669"/>
    <property type="project" value="UniProtKB-KW"/>
</dbReference>
<feature type="binding site" description="axial binding residue" evidence="13 14">
    <location>
        <position position="127"/>
    </location>
    <ligand>
        <name>heme</name>
        <dbReference type="ChEBI" id="CHEBI:30413"/>
    </ligand>
    <ligandPart>
        <name>Fe</name>
        <dbReference type="ChEBI" id="CHEBI:18248"/>
    </ligandPart>
</feature>
<evidence type="ECO:0000256" key="4">
    <source>
        <dbReference type="ARBA" id="ARBA00022617"/>
    </source>
</evidence>
<dbReference type="Gene3D" id="2.40.50.140">
    <property type="entry name" value="Nucleic acid-binding proteins"/>
    <property type="match status" value="1"/>
</dbReference>
<evidence type="ECO:0000313" key="17">
    <source>
        <dbReference type="Proteomes" id="UP000613768"/>
    </source>
</evidence>
<feature type="binding site" description="covalent" evidence="13 14">
    <location>
        <position position="123"/>
    </location>
    <ligand>
        <name>heme</name>
        <dbReference type="ChEBI" id="CHEBI:30413"/>
    </ligand>
</feature>
<dbReference type="PANTHER" id="PTHR34128">
    <property type="entry name" value="CYTOCHROME C-TYPE BIOGENESIS PROTEIN CCME HOMOLOG, MITOCHONDRIAL"/>
    <property type="match status" value="1"/>
</dbReference>
<comment type="similarity">
    <text evidence="13">Belongs to the CcmE/CycJ family.</text>
</comment>
<feature type="region of interest" description="Disordered" evidence="15">
    <location>
        <begin position="139"/>
        <end position="170"/>
    </location>
</feature>
<comment type="function">
    <text evidence="12 13">Heme chaperone required for the biogenesis of c-type cytochromes. Transiently binds heme delivered by CcmC and transfers the heme to apo-cytochromes in a process facilitated by CcmF and CcmH.</text>
</comment>
<gene>
    <name evidence="13 16" type="primary">ccmE</name>
    <name evidence="13" type="synonym">cycJ</name>
    <name evidence="16" type="ORF">IFO71_06180</name>
</gene>
<dbReference type="SUPFAM" id="SSF82093">
    <property type="entry name" value="Heme chaperone CcmE"/>
    <property type="match status" value="1"/>
</dbReference>
<keyword evidence="2 13" id="KW-1003">Cell membrane</keyword>
<comment type="subcellular location">
    <subcellularLocation>
        <location evidence="1">Cell inner membrane</location>
    </subcellularLocation>
    <subcellularLocation>
        <location evidence="13">Cell membrane</location>
        <topology evidence="13">Single-pass type II membrane protein</topology>
    </subcellularLocation>
</comment>
<dbReference type="GO" id="GO:0020037">
    <property type="term" value="F:heme binding"/>
    <property type="evidence" value="ECO:0007669"/>
    <property type="project" value="InterPro"/>
</dbReference>
<keyword evidence="3" id="KW-0997">Cell inner membrane</keyword>
<dbReference type="FunFam" id="2.40.50.140:FF:000104">
    <property type="entry name" value="Cytochrome c-type biogenesis protein CcmE"/>
    <property type="match status" value="1"/>
</dbReference>
<evidence type="ECO:0000256" key="11">
    <source>
        <dbReference type="ARBA" id="ARBA00023136"/>
    </source>
</evidence>
<dbReference type="GO" id="GO:0005886">
    <property type="term" value="C:plasma membrane"/>
    <property type="evidence" value="ECO:0007669"/>
    <property type="project" value="UniProtKB-SubCell"/>
</dbReference>
<dbReference type="NCBIfam" id="NF009731">
    <property type="entry name" value="PRK13254.1-5"/>
    <property type="match status" value="1"/>
</dbReference>
<dbReference type="NCBIfam" id="NF009729">
    <property type="entry name" value="PRK13254.1-3"/>
    <property type="match status" value="1"/>
</dbReference>
<evidence type="ECO:0000256" key="15">
    <source>
        <dbReference type="SAM" id="MobiDB-lite"/>
    </source>
</evidence>
<dbReference type="RefSeq" id="WP_192028669.1">
    <property type="nucleotide sequence ID" value="NZ_JACYTR010000008.1"/>
</dbReference>
<protein>
    <recommendedName>
        <fullName evidence="13">Cytochrome c-type biogenesis protein CcmE</fullName>
    </recommendedName>
    <alternativeName>
        <fullName evidence="13">Cytochrome c maturation protein E</fullName>
    </alternativeName>
    <alternativeName>
        <fullName evidence="13">Heme chaperone CcmE</fullName>
    </alternativeName>
</protein>
<dbReference type="HAMAP" id="MF_01959">
    <property type="entry name" value="CcmE"/>
    <property type="match status" value="1"/>
</dbReference>
<dbReference type="GO" id="GO:0017003">
    <property type="term" value="P:protein-heme linkage"/>
    <property type="evidence" value="ECO:0007669"/>
    <property type="project" value="UniProtKB-UniRule"/>
</dbReference>
<evidence type="ECO:0000256" key="12">
    <source>
        <dbReference type="ARBA" id="ARBA00056663"/>
    </source>
</evidence>
<dbReference type="InterPro" id="IPR012340">
    <property type="entry name" value="NA-bd_OB-fold"/>
</dbReference>
<proteinExistence type="inferred from homology"/>
<feature type="topological domain" description="Extracellular" evidence="13">
    <location>
        <begin position="30"/>
        <end position="170"/>
    </location>
</feature>
<evidence type="ECO:0000256" key="10">
    <source>
        <dbReference type="ARBA" id="ARBA00023004"/>
    </source>
</evidence>
<keyword evidence="8 13" id="KW-0735">Signal-anchor</keyword>
<evidence type="ECO:0000256" key="1">
    <source>
        <dbReference type="ARBA" id="ARBA00004533"/>
    </source>
</evidence>
<keyword evidence="4 13" id="KW-0349">Heme</keyword>
<dbReference type="EMBL" id="JACYTR010000008">
    <property type="protein sequence ID" value="MBD8525326.1"/>
    <property type="molecule type" value="Genomic_DNA"/>
</dbReference>
<dbReference type="InterPro" id="IPR004329">
    <property type="entry name" value="CcmE"/>
</dbReference>
<keyword evidence="11 13" id="KW-0472">Membrane</keyword>
<keyword evidence="10 13" id="KW-0408">Iron</keyword>